<comment type="caution">
    <text evidence="4">The sequence shown here is derived from an EMBL/GenBank/DDBJ whole genome shotgun (WGS) entry which is preliminary data.</text>
</comment>
<feature type="transmembrane region" description="Helical" evidence="2">
    <location>
        <begin position="72"/>
        <end position="95"/>
    </location>
</feature>
<evidence type="ECO:0000256" key="2">
    <source>
        <dbReference type="SAM" id="Phobius"/>
    </source>
</evidence>
<gene>
    <name evidence="4" type="ORF">GCM10010227_16400</name>
    <name evidence="3" type="ORF">Sgou_45920</name>
</gene>
<dbReference type="Proteomes" id="UP000660975">
    <property type="component" value="Unassembled WGS sequence"/>
</dbReference>
<keyword evidence="2" id="KW-0812">Transmembrane</keyword>
<proteinExistence type="predicted"/>
<dbReference type="AlphaFoldDB" id="A0A8H9LJP4"/>
<protein>
    <submittedName>
        <fullName evidence="4">Uncharacterized protein</fullName>
    </submittedName>
</protein>
<dbReference type="RefSeq" id="WP_100452412.1">
    <property type="nucleotide sequence ID" value="NZ_BLLO01000025.1"/>
</dbReference>
<dbReference type="Proteomes" id="UP000480804">
    <property type="component" value="Unassembled WGS sequence"/>
</dbReference>
<name>A0A8H9LJP4_9ACTN</name>
<evidence type="ECO:0000313" key="4">
    <source>
        <dbReference type="EMBL" id="GGU63575.1"/>
    </source>
</evidence>
<evidence type="ECO:0000256" key="1">
    <source>
        <dbReference type="SAM" id="MobiDB-lite"/>
    </source>
</evidence>
<organism evidence="4 6">
    <name type="scientific">Streptomyces gougerotii</name>
    <dbReference type="NCBI Taxonomy" id="53448"/>
    <lineage>
        <taxon>Bacteria</taxon>
        <taxon>Bacillati</taxon>
        <taxon>Actinomycetota</taxon>
        <taxon>Actinomycetes</taxon>
        <taxon>Kitasatosporales</taxon>
        <taxon>Streptomycetaceae</taxon>
        <taxon>Streptomyces</taxon>
        <taxon>Streptomyces diastaticus group</taxon>
    </lineage>
</organism>
<feature type="transmembrane region" description="Helical" evidence="2">
    <location>
        <begin position="188"/>
        <end position="206"/>
    </location>
</feature>
<sequence>MSFGDPNNPYGPPPQGQPGGYGTPQGQPGYGYPQGGQPGQPGYGYPQQPAYPGGPGGGFPTEMPGLLQTARVLLFIVGAVQVIGGLLLAFGGAFIKDASSVAEDSGADLGDDNPFGSVGDLGTAAAGVLVVFALVCLALAVLSIMLGVKFSNGAQGVRITTIVYGAIGGLIGLLGLLGGLGQGAAGTILFYVLWVAISGIWIAAMVTEDGRAWFNRPRY</sequence>
<evidence type="ECO:0000313" key="3">
    <source>
        <dbReference type="EMBL" id="GFH79922.1"/>
    </source>
</evidence>
<feature type="region of interest" description="Disordered" evidence="1">
    <location>
        <begin position="1"/>
        <end position="57"/>
    </location>
</feature>
<evidence type="ECO:0000313" key="6">
    <source>
        <dbReference type="Proteomes" id="UP000660975"/>
    </source>
</evidence>
<dbReference type="EMBL" id="BMSC01000003">
    <property type="protein sequence ID" value="GGU63575.1"/>
    <property type="molecule type" value="Genomic_DNA"/>
</dbReference>
<feature type="transmembrane region" description="Helical" evidence="2">
    <location>
        <begin position="162"/>
        <end position="182"/>
    </location>
</feature>
<dbReference type="GeneID" id="95070541"/>
<reference evidence="3 5" key="2">
    <citation type="submission" date="2020-02" db="EMBL/GenBank/DDBJ databases">
        <title>Whole genome shotgun sequence of Streptomyces gougerotii NBRC 13043.</title>
        <authorList>
            <person name="Ichikawa N."/>
            <person name="Komaki H."/>
            <person name="Tamura T."/>
        </authorList>
    </citation>
    <scope>NUCLEOTIDE SEQUENCE [LARGE SCALE GENOMIC DNA]</scope>
    <source>
        <strain evidence="3 5">NBRC 13043</strain>
    </source>
</reference>
<reference evidence="4" key="1">
    <citation type="journal article" date="2014" name="Int. J. Syst. Evol. Microbiol.">
        <title>Complete genome sequence of Corynebacterium casei LMG S-19264T (=DSM 44701T), isolated from a smear-ripened cheese.</title>
        <authorList>
            <consortium name="US DOE Joint Genome Institute (JGI-PGF)"/>
            <person name="Walter F."/>
            <person name="Albersmeier A."/>
            <person name="Kalinowski J."/>
            <person name="Ruckert C."/>
        </authorList>
    </citation>
    <scope>NUCLEOTIDE SEQUENCE</scope>
    <source>
        <strain evidence="4">JCM 4136</strain>
    </source>
</reference>
<feature type="transmembrane region" description="Helical" evidence="2">
    <location>
        <begin position="124"/>
        <end position="150"/>
    </location>
</feature>
<keyword evidence="2" id="KW-1133">Transmembrane helix</keyword>
<dbReference type="EMBL" id="BLLO01000025">
    <property type="protein sequence ID" value="GFH79922.1"/>
    <property type="molecule type" value="Genomic_DNA"/>
</dbReference>
<keyword evidence="2" id="KW-0472">Membrane</keyword>
<reference evidence="4" key="3">
    <citation type="submission" date="2020-09" db="EMBL/GenBank/DDBJ databases">
        <authorList>
            <person name="Sun Q."/>
            <person name="Ohkuma M."/>
        </authorList>
    </citation>
    <scope>NUCLEOTIDE SEQUENCE</scope>
    <source>
        <strain evidence="4">JCM 4136</strain>
    </source>
</reference>
<evidence type="ECO:0000313" key="5">
    <source>
        <dbReference type="Proteomes" id="UP000480804"/>
    </source>
</evidence>
<keyword evidence="5" id="KW-1185">Reference proteome</keyword>
<accession>A0A8H9LJP4</accession>
<feature type="compositionally biased region" description="Gly residues" evidence="1">
    <location>
        <begin position="17"/>
        <end position="42"/>
    </location>
</feature>